<dbReference type="EMBL" id="CM042014">
    <property type="protein sequence ID" value="KAI3721770.1"/>
    <property type="molecule type" value="Genomic_DNA"/>
</dbReference>
<protein>
    <submittedName>
        <fullName evidence="1">Uncharacterized protein</fullName>
    </submittedName>
</protein>
<keyword evidence="2" id="KW-1185">Reference proteome</keyword>
<gene>
    <name evidence="1" type="ORF">L2E82_32788</name>
</gene>
<name>A0ACB9BIB9_CICIN</name>
<comment type="caution">
    <text evidence="1">The sequence shown here is derived from an EMBL/GenBank/DDBJ whole genome shotgun (WGS) entry which is preliminary data.</text>
</comment>
<proteinExistence type="predicted"/>
<evidence type="ECO:0000313" key="1">
    <source>
        <dbReference type="EMBL" id="KAI3721770.1"/>
    </source>
</evidence>
<accession>A0ACB9BIB9</accession>
<evidence type="ECO:0000313" key="2">
    <source>
        <dbReference type="Proteomes" id="UP001055811"/>
    </source>
</evidence>
<reference evidence="2" key="1">
    <citation type="journal article" date="2022" name="Mol. Ecol. Resour.">
        <title>The genomes of chicory, endive, great burdock and yacon provide insights into Asteraceae palaeo-polyploidization history and plant inulin production.</title>
        <authorList>
            <person name="Fan W."/>
            <person name="Wang S."/>
            <person name="Wang H."/>
            <person name="Wang A."/>
            <person name="Jiang F."/>
            <person name="Liu H."/>
            <person name="Zhao H."/>
            <person name="Xu D."/>
            <person name="Zhang Y."/>
        </authorList>
    </citation>
    <scope>NUCLEOTIDE SEQUENCE [LARGE SCALE GENOMIC DNA]</scope>
    <source>
        <strain evidence="2">cv. Punajuju</strain>
    </source>
</reference>
<organism evidence="1 2">
    <name type="scientific">Cichorium intybus</name>
    <name type="common">Chicory</name>
    <dbReference type="NCBI Taxonomy" id="13427"/>
    <lineage>
        <taxon>Eukaryota</taxon>
        <taxon>Viridiplantae</taxon>
        <taxon>Streptophyta</taxon>
        <taxon>Embryophyta</taxon>
        <taxon>Tracheophyta</taxon>
        <taxon>Spermatophyta</taxon>
        <taxon>Magnoliopsida</taxon>
        <taxon>eudicotyledons</taxon>
        <taxon>Gunneridae</taxon>
        <taxon>Pentapetalae</taxon>
        <taxon>asterids</taxon>
        <taxon>campanulids</taxon>
        <taxon>Asterales</taxon>
        <taxon>Asteraceae</taxon>
        <taxon>Cichorioideae</taxon>
        <taxon>Cichorieae</taxon>
        <taxon>Cichoriinae</taxon>
        <taxon>Cichorium</taxon>
    </lineage>
</organism>
<sequence length="289" mass="33449">MEIEMEKGVVRWLVNVSQWDPSPHEFSIAMSVLPKQEHSSITRFVKIEDRKRALVSRLLQHALVHQVLGIPFNEIIINRTPEGKPYLESHKKNVKFPNFNFNVSHHGDYVAIASEPICLVGVDIVSCFIPGKETVSDFIHNFSSYFSSSEWDNIVNAGSDDDVMDVFFRYWCLKEAFVKALGTGVGYKLDCVEFQHKDWDDIYVKVDGDALKDWNFWLFQLQGRHRVAVARGHPRIASESYKKTLRQTHFDNDLYKLGFHLPNPEFVTKTIEELCALFPKFELDPHIHP</sequence>
<dbReference type="Proteomes" id="UP001055811">
    <property type="component" value="Linkage Group LG06"/>
</dbReference>
<reference evidence="1 2" key="2">
    <citation type="journal article" date="2022" name="Mol. Ecol. Resour.">
        <title>The genomes of chicory, endive, great burdock and yacon provide insights into Asteraceae paleo-polyploidization history and plant inulin production.</title>
        <authorList>
            <person name="Fan W."/>
            <person name="Wang S."/>
            <person name="Wang H."/>
            <person name="Wang A."/>
            <person name="Jiang F."/>
            <person name="Liu H."/>
            <person name="Zhao H."/>
            <person name="Xu D."/>
            <person name="Zhang Y."/>
        </authorList>
    </citation>
    <scope>NUCLEOTIDE SEQUENCE [LARGE SCALE GENOMIC DNA]</scope>
    <source>
        <strain evidence="2">cv. Punajuju</strain>
        <tissue evidence="1">Leaves</tissue>
    </source>
</reference>